<feature type="region of interest" description="Disordered" evidence="1">
    <location>
        <begin position="324"/>
        <end position="447"/>
    </location>
</feature>
<evidence type="ECO:0000259" key="2">
    <source>
        <dbReference type="Pfam" id="PF13845"/>
    </source>
</evidence>
<accession>A0A6S6PBF7</accession>
<proteinExistence type="predicted"/>
<dbReference type="CDD" id="cd12952">
    <property type="entry name" value="MMP_ACEL2062"/>
    <property type="match status" value="1"/>
</dbReference>
<dbReference type="Gene3D" id="3.30.2010.20">
    <property type="match status" value="1"/>
</dbReference>
<name>A0A6S6PBF7_9MYCO</name>
<evidence type="ECO:0000313" key="4">
    <source>
        <dbReference type="Proteomes" id="UP000515734"/>
    </source>
</evidence>
<feature type="compositionally biased region" description="Basic residues" evidence="1">
    <location>
        <begin position="429"/>
        <end position="447"/>
    </location>
</feature>
<sequence>MLEAPERDRPAGDARERSPWWHSLQATSTRRALLLTALGGLLIAGLVTALPRSEGANGPGLSASAIALGPRGNDTFNHAKSGDCLNWPERNPDGAQIVDCKDDHRFEVAESVDMRTFPGSEYGPDAQPPTPARIQQISQEQCQAAVRRYLGPRFDPNSRFTISMMWSGDKAWRQSGERRMLCGLQLPGPNNQQMAFKGKVAEIDQSKVWPAGTCLGIDPATNQPTDIPVDCAAPHAMEVTGAVNLGEKFPGGLPPEPEQDGFIKDACTRMTDAYLAPIQLRSTTLTLIYSTISLPSWTAGSRQVSCSIGATLGNGGWSTLLNSAKGPLQINGQPPVPPPDIPEERLSLPPIPMPDMADTSSEQSEPDYSQSDQTETQTQHGPQPTTAPTEQQTAPTEVPPPGDGNTFLNGPPPPPQAPAPAHLPLRLPLPRRLRHRRPRRCCHPRPRWHRRSNRFRRRHRRGRNRVAVRMSAQRFDELVSDALDLIPPELTAALDNVVVLVENRHPDEPDLLGLYEGIALTERDHTYAGALPDTITIYRGALLDICDSDEDVVEEVAITVIHEIAHHFGIDDDRLHELGWA</sequence>
<reference evidence="3 4" key="1">
    <citation type="submission" date="2020-07" db="EMBL/GenBank/DDBJ databases">
        <title>Complete genome sequence of Mycolicibacterium litorale like strain isolated from cardiac implantable electronic device infection.</title>
        <authorList>
            <person name="Fukano H."/>
            <person name="Miyama H."/>
            <person name="Hoshino Y."/>
        </authorList>
    </citation>
    <scope>NUCLEOTIDE SEQUENCE [LARGE SCALE GENOMIC DNA]</scope>
    <source>
        <strain evidence="3 4">NIIDNTM18</strain>
    </source>
</reference>
<dbReference type="Pfam" id="PF06262">
    <property type="entry name" value="Zincin_1"/>
    <property type="match status" value="1"/>
</dbReference>
<dbReference type="SUPFAM" id="SSF55486">
    <property type="entry name" value="Metalloproteases ('zincins'), catalytic domain"/>
    <property type="match status" value="1"/>
</dbReference>
<feature type="compositionally biased region" description="Low complexity" evidence="1">
    <location>
        <begin position="382"/>
        <end position="396"/>
    </location>
</feature>
<gene>
    <name evidence="3" type="ORF">NIIDNTM18_50630</name>
</gene>
<dbReference type="EMBL" id="AP023287">
    <property type="protein sequence ID" value="BCI55785.1"/>
    <property type="molecule type" value="Genomic_DNA"/>
</dbReference>
<dbReference type="Proteomes" id="UP000515734">
    <property type="component" value="Chromosome"/>
</dbReference>
<dbReference type="InterPro" id="IPR010428">
    <property type="entry name" value="Zincin_1"/>
</dbReference>
<dbReference type="InterPro" id="IPR026004">
    <property type="entry name" value="Septum_form"/>
</dbReference>
<evidence type="ECO:0000313" key="3">
    <source>
        <dbReference type="EMBL" id="BCI55785.1"/>
    </source>
</evidence>
<dbReference type="Pfam" id="PF13845">
    <property type="entry name" value="Septum_form"/>
    <property type="match status" value="1"/>
</dbReference>
<protein>
    <recommendedName>
        <fullName evidence="2">Septum formation-related domain-containing protein</fullName>
    </recommendedName>
</protein>
<dbReference type="AlphaFoldDB" id="A0A6S6PBF7"/>
<organism evidence="3 4">
    <name type="scientific">Mycolicibacterium litorale</name>
    <dbReference type="NCBI Taxonomy" id="758802"/>
    <lineage>
        <taxon>Bacteria</taxon>
        <taxon>Bacillati</taxon>
        <taxon>Actinomycetota</taxon>
        <taxon>Actinomycetes</taxon>
        <taxon>Mycobacteriales</taxon>
        <taxon>Mycobacteriaceae</taxon>
        <taxon>Mycolicibacterium</taxon>
    </lineage>
</organism>
<dbReference type="InterPro" id="IPR038555">
    <property type="entry name" value="Zincin_1_sf"/>
</dbReference>
<feature type="compositionally biased region" description="Low complexity" evidence="1">
    <location>
        <begin position="419"/>
        <end position="428"/>
    </location>
</feature>
<feature type="domain" description="Septum formation-related" evidence="2">
    <location>
        <begin position="82"/>
        <end position="306"/>
    </location>
</feature>
<evidence type="ECO:0000256" key="1">
    <source>
        <dbReference type="SAM" id="MobiDB-lite"/>
    </source>
</evidence>
<feature type="compositionally biased region" description="Polar residues" evidence="1">
    <location>
        <begin position="358"/>
        <end position="381"/>
    </location>
</feature>